<protein>
    <recommendedName>
        <fullName evidence="3">SRPBCC family protein</fullName>
    </recommendedName>
</protein>
<reference evidence="1" key="1">
    <citation type="journal article" date="2014" name="Int. J. Syst. Evol. Microbiol.">
        <title>Complete genome sequence of Corynebacterium casei LMG S-19264T (=DSM 44701T), isolated from a smear-ripened cheese.</title>
        <authorList>
            <consortium name="US DOE Joint Genome Institute (JGI-PGF)"/>
            <person name="Walter F."/>
            <person name="Albersmeier A."/>
            <person name="Kalinowski J."/>
            <person name="Ruckert C."/>
        </authorList>
    </citation>
    <scope>NUCLEOTIDE SEQUENCE</scope>
    <source>
        <strain evidence="1">CGMCC 1.15322</strain>
    </source>
</reference>
<dbReference type="EMBL" id="BMIG01000017">
    <property type="protein sequence ID" value="GGB11582.1"/>
    <property type="molecule type" value="Genomic_DNA"/>
</dbReference>
<evidence type="ECO:0000313" key="1">
    <source>
        <dbReference type="EMBL" id="GGB11582.1"/>
    </source>
</evidence>
<evidence type="ECO:0008006" key="3">
    <source>
        <dbReference type="Google" id="ProtNLM"/>
    </source>
</evidence>
<keyword evidence="2" id="KW-1185">Reference proteome</keyword>
<sequence length="175" mass="19270">MKVVKVHQRLLYAPPEKVGALIDSLASPADTLWPGQAWPRMKFDRPLGVGAAGGHGPIHYFVEAYTPGQAIRFRFTAPKGFDGWHGFEVLEATPVHCVLEHRIEMTASGPALLTWPLAVKHLHIACVEDALSQAQVALGNLPKPVPWPAHVRLLHWLAAGGRHVPQALPWRLHAR</sequence>
<comment type="caution">
    <text evidence="1">The sequence shown here is derived from an EMBL/GenBank/DDBJ whole genome shotgun (WGS) entry which is preliminary data.</text>
</comment>
<reference evidence="1" key="2">
    <citation type="submission" date="2020-09" db="EMBL/GenBank/DDBJ databases">
        <authorList>
            <person name="Sun Q."/>
            <person name="Zhou Y."/>
        </authorList>
    </citation>
    <scope>NUCLEOTIDE SEQUENCE</scope>
    <source>
        <strain evidence="1">CGMCC 1.15322</strain>
    </source>
</reference>
<name>A0A916WM89_9BURK</name>
<evidence type="ECO:0000313" key="2">
    <source>
        <dbReference type="Proteomes" id="UP000620596"/>
    </source>
</evidence>
<dbReference type="AlphaFoldDB" id="A0A916WM89"/>
<dbReference type="RefSeq" id="WP_188709855.1">
    <property type="nucleotide sequence ID" value="NZ_BMIG01000017.1"/>
</dbReference>
<dbReference type="Proteomes" id="UP000620596">
    <property type="component" value="Unassembled WGS sequence"/>
</dbReference>
<organism evidence="1 2">
    <name type="scientific">Polaromonas eurypsychrophila</name>
    <dbReference type="NCBI Taxonomy" id="1614635"/>
    <lineage>
        <taxon>Bacteria</taxon>
        <taxon>Pseudomonadati</taxon>
        <taxon>Pseudomonadota</taxon>
        <taxon>Betaproteobacteria</taxon>
        <taxon>Burkholderiales</taxon>
        <taxon>Comamonadaceae</taxon>
        <taxon>Polaromonas</taxon>
    </lineage>
</organism>
<accession>A0A916WM89</accession>
<dbReference type="SUPFAM" id="SSF55961">
    <property type="entry name" value="Bet v1-like"/>
    <property type="match status" value="1"/>
</dbReference>
<proteinExistence type="predicted"/>
<gene>
    <name evidence="1" type="ORF">GCM10011496_35610</name>
</gene>